<dbReference type="Proteomes" id="UP000808372">
    <property type="component" value="Chromosome 2"/>
</dbReference>
<accession>A0A8U0TMA9</accession>
<evidence type="ECO:0000256" key="5">
    <source>
        <dbReference type="ARBA" id="ARBA00023180"/>
    </source>
</evidence>
<evidence type="ECO:0000313" key="9">
    <source>
        <dbReference type="Proteomes" id="UP000808372"/>
    </source>
</evidence>
<sequence>MELPKITAGKMDEEIHPLPRFTGWYRPPTDGESPLDPEWGGEAGDGSPGEQTPGNTGQSDNDKRQEGDASNMPDLVSGSKLWEVPIALFGSFSNHTTSLEWEPQCQYPHLQDGIRITADIPPRLEGSWVSTRCEVRPGPEFLTRSYTFYPNRLFKALQHYYTDSGCEEPAYSLVVRGKLRLRQASWITRGATKTEHHLHKVGIVIHSPGAMHQLAARLPSMCVGLTLGGMVPGRLYELYNARAGRDCLGASGYSMMELGLVRVETQHQPHGGLVQELFLGDVHTDWTQRTYYRPMGYQQPLQNAMHHIHPCPACALLFRASEQRPPVLPHVPAATPLSLDGRWVSQRCEARPAVLFLTRDFTFRPDEHSWEGLYRHYSEPTCSQPTFTLRASGHYAQGGPSAKVAGGTEFVFKVTRVRVTVLEGATARVLNETRRGSCGKAGGWEVGVEQDVTPTDGCTVLGIKLPHKEYELFKTELDHRRRTLLFIGERPTDGSSPDRPQKRPTSYQAALVHCSEEDTPTSQRHTNQLKLAASGTNNLPWLPCFVLVLVSLLWGWYCVF</sequence>
<gene>
    <name evidence="10" type="primary">LOC120022173</name>
</gene>
<dbReference type="RefSeq" id="XP_038821979.1">
    <property type="nucleotide sequence ID" value="XM_038966051.1"/>
</dbReference>
<feature type="compositionally biased region" description="Polar residues" evidence="6">
    <location>
        <begin position="49"/>
        <end position="59"/>
    </location>
</feature>
<evidence type="ECO:0000256" key="1">
    <source>
        <dbReference type="ARBA" id="ARBA00004167"/>
    </source>
</evidence>
<dbReference type="GO" id="GO:0030178">
    <property type="term" value="P:negative regulation of Wnt signaling pathway"/>
    <property type="evidence" value="ECO:0007669"/>
    <property type="project" value="InterPro"/>
</dbReference>
<evidence type="ECO:0000256" key="2">
    <source>
        <dbReference type="ARBA" id="ARBA00022692"/>
    </source>
</evidence>
<keyword evidence="2 7" id="KW-0812">Transmembrane</keyword>
<dbReference type="GO" id="GO:0005886">
    <property type="term" value="C:plasma membrane"/>
    <property type="evidence" value="ECO:0007669"/>
    <property type="project" value="InterPro"/>
</dbReference>
<dbReference type="KEGG" id="snh:120022173"/>
<dbReference type="InterPro" id="IPR042425">
    <property type="entry name" value="APCDD1"/>
</dbReference>
<dbReference type="PANTHER" id="PTHR31021:SF3">
    <property type="entry name" value="PROTEIN APCDD1-LIKE"/>
    <property type="match status" value="1"/>
</dbReference>
<keyword evidence="9" id="KW-1185">Reference proteome</keyword>
<evidence type="ECO:0000259" key="8">
    <source>
        <dbReference type="SMART" id="SM01352"/>
    </source>
</evidence>
<organism evidence="9 10">
    <name type="scientific">Salvelinus namaycush</name>
    <name type="common">Lake trout</name>
    <name type="synonym">Salmo namaycush</name>
    <dbReference type="NCBI Taxonomy" id="8040"/>
    <lineage>
        <taxon>Eukaryota</taxon>
        <taxon>Metazoa</taxon>
        <taxon>Chordata</taxon>
        <taxon>Craniata</taxon>
        <taxon>Vertebrata</taxon>
        <taxon>Euteleostomi</taxon>
        <taxon>Actinopterygii</taxon>
        <taxon>Neopterygii</taxon>
        <taxon>Teleostei</taxon>
        <taxon>Protacanthopterygii</taxon>
        <taxon>Salmoniformes</taxon>
        <taxon>Salmonidae</taxon>
        <taxon>Salmoninae</taxon>
        <taxon>Salvelinus</taxon>
    </lineage>
</organism>
<comment type="subcellular location">
    <subcellularLocation>
        <location evidence="1">Membrane</location>
        <topology evidence="1">Single-pass membrane protein</topology>
    </subcellularLocation>
</comment>
<feature type="region of interest" description="Disordered" evidence="6">
    <location>
        <begin position="488"/>
        <end position="508"/>
    </location>
</feature>
<dbReference type="PANTHER" id="PTHR31021">
    <property type="entry name" value="ADENOMATOSIS POLYPOSIS COLI DOWN-REGULATED 1"/>
    <property type="match status" value="1"/>
</dbReference>
<dbReference type="InterPro" id="IPR029405">
    <property type="entry name" value="APCDD1_dom"/>
</dbReference>
<keyword evidence="4 7" id="KW-0472">Membrane</keyword>
<evidence type="ECO:0000256" key="7">
    <source>
        <dbReference type="SAM" id="Phobius"/>
    </source>
</evidence>
<proteinExistence type="predicted"/>
<reference evidence="10" key="1">
    <citation type="submission" date="2025-08" db="UniProtKB">
        <authorList>
            <consortium name="RefSeq"/>
        </authorList>
    </citation>
    <scope>IDENTIFICATION</scope>
    <source>
        <tissue evidence="10">White muscle</tissue>
    </source>
</reference>
<dbReference type="GO" id="GO:0017147">
    <property type="term" value="F:Wnt-protein binding"/>
    <property type="evidence" value="ECO:0007669"/>
    <property type="project" value="InterPro"/>
</dbReference>
<protein>
    <submittedName>
        <fullName evidence="10">Protein APCDD1-like</fullName>
    </submittedName>
</protein>
<feature type="domain" description="APCDD1" evidence="8">
    <location>
        <begin position="104"/>
        <end position="330"/>
    </location>
</feature>
<keyword evidence="3" id="KW-0732">Signal</keyword>
<keyword evidence="7" id="KW-1133">Transmembrane helix</keyword>
<feature type="region of interest" description="Disordered" evidence="6">
    <location>
        <begin position="1"/>
        <end position="75"/>
    </location>
</feature>
<feature type="transmembrane region" description="Helical" evidence="7">
    <location>
        <begin position="539"/>
        <end position="559"/>
    </location>
</feature>
<keyword evidence="5" id="KW-0325">Glycoprotein</keyword>
<evidence type="ECO:0000256" key="6">
    <source>
        <dbReference type="SAM" id="MobiDB-lite"/>
    </source>
</evidence>
<evidence type="ECO:0000256" key="4">
    <source>
        <dbReference type="ARBA" id="ARBA00023136"/>
    </source>
</evidence>
<dbReference type="SMART" id="SM01352">
    <property type="entry name" value="APCDDC"/>
    <property type="match status" value="2"/>
</dbReference>
<feature type="domain" description="APCDD1" evidence="8">
    <location>
        <begin position="331"/>
        <end position="521"/>
    </location>
</feature>
<evidence type="ECO:0000313" key="10">
    <source>
        <dbReference type="RefSeq" id="XP_038821979.1"/>
    </source>
</evidence>
<evidence type="ECO:0000256" key="3">
    <source>
        <dbReference type="ARBA" id="ARBA00022729"/>
    </source>
</evidence>
<dbReference type="AlphaFoldDB" id="A0A8U0TMA9"/>
<dbReference type="GeneID" id="120022173"/>
<dbReference type="Pfam" id="PF14921">
    <property type="entry name" value="APCDDC"/>
    <property type="match status" value="2"/>
</dbReference>
<name>A0A8U0TMA9_SALNM</name>